<comment type="caution">
    <text evidence="7">The sequence shown here is derived from an EMBL/GenBank/DDBJ whole genome shotgun (WGS) entry which is preliminary data.</text>
</comment>
<evidence type="ECO:0000256" key="6">
    <source>
        <dbReference type="SAM" id="SignalP"/>
    </source>
</evidence>
<dbReference type="InterPro" id="IPR002591">
    <property type="entry name" value="Phosphodiest/P_Trfase"/>
</dbReference>
<evidence type="ECO:0000256" key="1">
    <source>
        <dbReference type="ARBA" id="ARBA00022553"/>
    </source>
</evidence>
<organism evidence="7 8">
    <name type="scientific">Sphingobacterium corticibacter</name>
    <dbReference type="NCBI Taxonomy" id="2171749"/>
    <lineage>
        <taxon>Bacteria</taxon>
        <taxon>Pseudomonadati</taxon>
        <taxon>Bacteroidota</taxon>
        <taxon>Sphingobacteriia</taxon>
        <taxon>Sphingobacteriales</taxon>
        <taxon>Sphingobacteriaceae</taxon>
        <taxon>Sphingobacterium</taxon>
    </lineage>
</organism>
<evidence type="ECO:0000256" key="4">
    <source>
        <dbReference type="PIRSR" id="PIRSR031924-50"/>
    </source>
</evidence>
<reference evidence="7 8" key="1">
    <citation type="submission" date="2018-04" db="EMBL/GenBank/DDBJ databases">
        <title>Sphingobacterium cortibacter sp. nov.</title>
        <authorList>
            <person name="Li Y."/>
        </authorList>
    </citation>
    <scope>NUCLEOTIDE SEQUENCE [LARGE SCALE GENOMIC DNA]</scope>
    <source>
        <strain evidence="7 8">2c-3</strain>
    </source>
</reference>
<keyword evidence="1 4" id="KW-0597">Phosphoprotein</keyword>
<dbReference type="Gene3D" id="3.40.720.10">
    <property type="entry name" value="Alkaline Phosphatase, subunit A"/>
    <property type="match status" value="1"/>
</dbReference>
<keyword evidence="2" id="KW-0479">Metal-binding</keyword>
<dbReference type="InterPro" id="IPR026263">
    <property type="entry name" value="Alkaline_phosphatase_prok"/>
</dbReference>
<dbReference type="CDD" id="cd16016">
    <property type="entry name" value="AP-SPAP"/>
    <property type="match status" value="1"/>
</dbReference>
<dbReference type="RefSeq" id="WP_116776785.1">
    <property type="nucleotide sequence ID" value="NZ_QDKG01000006.1"/>
</dbReference>
<evidence type="ECO:0000256" key="2">
    <source>
        <dbReference type="ARBA" id="ARBA00022723"/>
    </source>
</evidence>
<dbReference type="GO" id="GO:0004035">
    <property type="term" value="F:alkaline phosphatase activity"/>
    <property type="evidence" value="ECO:0007669"/>
    <property type="project" value="InterPro"/>
</dbReference>
<dbReference type="SUPFAM" id="SSF53649">
    <property type="entry name" value="Alkaline phosphatase-like"/>
    <property type="match status" value="1"/>
</dbReference>
<dbReference type="GO" id="GO:0046872">
    <property type="term" value="F:metal ion binding"/>
    <property type="evidence" value="ECO:0007669"/>
    <property type="project" value="UniProtKB-KW"/>
</dbReference>
<dbReference type="PANTHER" id="PTHR10151:SF120">
    <property type="entry name" value="BIS(5'-ADENOSYL)-TRIPHOSPHATASE"/>
    <property type="match status" value="1"/>
</dbReference>
<feature type="signal peptide" evidence="6">
    <location>
        <begin position="1"/>
        <end position="23"/>
    </location>
</feature>
<dbReference type="Proteomes" id="UP000245627">
    <property type="component" value="Unassembled WGS sequence"/>
</dbReference>
<dbReference type="PANTHER" id="PTHR10151">
    <property type="entry name" value="ECTONUCLEOTIDE PYROPHOSPHATASE/PHOSPHODIESTERASE"/>
    <property type="match status" value="1"/>
</dbReference>
<dbReference type="NCBIfam" id="NF042991">
    <property type="entry name" value="alk_phos_PafA"/>
    <property type="match status" value="1"/>
</dbReference>
<feature type="binding site" evidence="5">
    <location>
        <begin position="160"/>
        <end position="162"/>
    </location>
    <ligand>
        <name>substrate</name>
    </ligand>
</feature>
<gene>
    <name evidence="7" type="ORF">DC487_15005</name>
</gene>
<dbReference type="OrthoDB" id="9766127at2"/>
<accession>A0A2T8HG21</accession>
<feature type="chain" id="PRO_5015694689" evidence="6">
    <location>
        <begin position="24"/>
        <end position="548"/>
    </location>
</feature>
<dbReference type="AlphaFoldDB" id="A0A2T8HG21"/>
<evidence type="ECO:0000256" key="5">
    <source>
        <dbReference type="PIRSR" id="PIRSR031924-51"/>
    </source>
</evidence>
<dbReference type="Gene3D" id="3.30.1360.150">
    <property type="match status" value="1"/>
</dbReference>
<dbReference type="PIRSF" id="PIRSF031924">
    <property type="entry name" value="Pi-irrepressible_AP"/>
    <property type="match status" value="1"/>
</dbReference>
<dbReference type="InterPro" id="IPR017850">
    <property type="entry name" value="Alkaline_phosphatase_core_sf"/>
</dbReference>
<sequence length="548" mass="61452">MKKNSFLIFCYALACSITSVAHAQVERPKLVVGLMVDQMRWDYLYRFADRYGEEGFKRLLKQGFSCENTLINYVPTFTAIGHSSVYTGSVPSIHGIAGNDWIEQATGQPMYCTQDDLVKGLGADGAEGQQSPRNLLASTVTDELRLASNFRSKVVGISIKDRGGILPAGHLANAAYWFDSKSGNWISSTFYMDALPNWVNKFNVQDLATKYIKQDWNTLYPIDTYVNSIEDDNIYEGTWPGEEKPVFPRKTSELVKDAGLELIKTMPQGNTFTLDFAKDAIKNEKLGNNPDAQTDFLCVSLSATDYIGHRYSLSSVEIEDTYLRLDQDIANFLKYLDDTVGEGNYTFFLTADHAVSYNPLYYTDQKGSGGYLFARQIQRKLNSELKEETGVDNLVISLTNYQVHLNNTLIDSLRFDPQAIRNRIIKTLNKEEGIAYVIDLEGNQNMLLPAPLREKVINGYNRKRSGSIQIVVEPQWYAGTPRSPGTTHGVWSPYDSHIPLLFMGWGIPQGKSNRPVQIIDIAPTISSLLHIMEPNGSIGKPITEVLNH</sequence>
<keyword evidence="3 6" id="KW-0732">Signal</keyword>
<evidence type="ECO:0000313" key="8">
    <source>
        <dbReference type="Proteomes" id="UP000245627"/>
    </source>
</evidence>
<proteinExistence type="predicted"/>
<evidence type="ECO:0000313" key="7">
    <source>
        <dbReference type="EMBL" id="PVH24387.1"/>
    </source>
</evidence>
<name>A0A2T8HG21_9SPHI</name>
<dbReference type="Pfam" id="PF01663">
    <property type="entry name" value="Phosphodiest"/>
    <property type="match status" value="1"/>
</dbReference>
<feature type="binding site" evidence="5">
    <location>
        <position position="99"/>
    </location>
    <ligand>
        <name>substrate</name>
    </ligand>
</feature>
<keyword evidence="8" id="KW-1185">Reference proteome</keyword>
<dbReference type="EMBL" id="QDKG01000006">
    <property type="protein sequence ID" value="PVH24387.1"/>
    <property type="molecule type" value="Genomic_DNA"/>
</dbReference>
<feature type="active site" description="Phosphothreonine intermediate" evidence="4">
    <location>
        <position position="78"/>
    </location>
</feature>
<protein>
    <submittedName>
        <fullName evidence="7">Alkaline phosphatase family protein</fullName>
    </submittedName>
</protein>
<evidence type="ECO:0000256" key="3">
    <source>
        <dbReference type="ARBA" id="ARBA00022729"/>
    </source>
</evidence>